<feature type="compositionally biased region" description="Low complexity" evidence="1">
    <location>
        <begin position="484"/>
        <end position="497"/>
    </location>
</feature>
<dbReference type="EMBL" id="BOPD01000021">
    <property type="protein sequence ID" value="GIJ34441.1"/>
    <property type="molecule type" value="Genomic_DNA"/>
</dbReference>
<dbReference type="Proteomes" id="UP000607311">
    <property type="component" value="Unassembled WGS sequence"/>
</dbReference>
<name>A0A9W5USX0_9ACTN</name>
<evidence type="ECO:0000256" key="1">
    <source>
        <dbReference type="SAM" id="MobiDB-lite"/>
    </source>
</evidence>
<gene>
    <name evidence="2" type="ORF">Vse01_35890</name>
</gene>
<evidence type="ECO:0008006" key="4">
    <source>
        <dbReference type="Google" id="ProtNLM"/>
    </source>
</evidence>
<evidence type="ECO:0000313" key="2">
    <source>
        <dbReference type="EMBL" id="GIJ34441.1"/>
    </source>
</evidence>
<keyword evidence="3" id="KW-1185">Reference proteome</keyword>
<organism evidence="2 3">
    <name type="scientific">Micromonospora sediminimaris</name>
    <dbReference type="NCBI Taxonomy" id="547162"/>
    <lineage>
        <taxon>Bacteria</taxon>
        <taxon>Bacillati</taxon>
        <taxon>Actinomycetota</taxon>
        <taxon>Actinomycetes</taxon>
        <taxon>Micromonosporales</taxon>
        <taxon>Micromonosporaceae</taxon>
        <taxon>Micromonospora</taxon>
    </lineage>
</organism>
<dbReference type="RefSeq" id="WP_093408028.1">
    <property type="nucleotide sequence ID" value="NZ_BOPD01000021.1"/>
</dbReference>
<proteinExistence type="predicted"/>
<reference evidence="2" key="1">
    <citation type="submission" date="2021-01" db="EMBL/GenBank/DDBJ databases">
        <title>Whole genome shotgun sequence of Verrucosispora sediminis NBRC 107745.</title>
        <authorList>
            <person name="Komaki H."/>
            <person name="Tamura T."/>
        </authorList>
    </citation>
    <scope>NUCLEOTIDE SEQUENCE</scope>
    <source>
        <strain evidence="2">NBRC 107745</strain>
    </source>
</reference>
<dbReference type="OrthoDB" id="3267770at2"/>
<protein>
    <recommendedName>
        <fullName evidence="4">Histidine kinase-, DNA gyrase B-, and HSP90-like ATPase</fullName>
    </recommendedName>
</protein>
<feature type="compositionally biased region" description="Polar residues" evidence="1">
    <location>
        <begin position="461"/>
        <end position="474"/>
    </location>
</feature>
<dbReference type="AlphaFoldDB" id="A0A9W5USX0"/>
<accession>A0A9W5USX0</accession>
<feature type="region of interest" description="Disordered" evidence="1">
    <location>
        <begin position="461"/>
        <end position="526"/>
    </location>
</feature>
<evidence type="ECO:0000313" key="3">
    <source>
        <dbReference type="Proteomes" id="UP000607311"/>
    </source>
</evidence>
<sequence>MTRIAMYAEPLPPSGGIDARSVRRTLGTYSMDFWELFLRETLQNSWDAATGDRPAEFSVDGWPLDAGQLQSLHRLLPGADLDTSDLRVLTVTDTGTRGLTGPTRADRVGEDDPRNFVDLVRNVGRHPDKGFAGGTYGYGKAVLFEASSIDTVVIFTRIRTTAGLQCRLIGMSLTDPYRVGRRQYTGRHWWGVPHSDVGVEPITGPMAEHMARAIGLTRLSGDATGTSIMVIAPRIGEEHLSDVVAVMADTATRYAWPNTVGQGGSPPGLTLRFTCDGSRIDLPDPATDARLRYFVEAHRHCRSVFDGAAGDHPWPWTVEEIVGSRPEQRLGVLAWRTYRAAASGSHARPPAEIALIRRPGLVVEYRNVTPDPFGHAISGVFIADPELDEDFARAEPPTHDRWQPRLAQRQRYARNPVSQALNRIDRVFRERRAGNATAPTTEAATGVSRLANVLGTLLDTQAGGTDTRIPTGSDNAVPHPPTTPSGAPATHAGTPTAGNGGNGRQQANHGRGPRSAPGPALRFHPRPRQTLLADGGRAVEFDIDITGSSGASLALIAQPLVAVADGAPEPADETTPVEVLHWRDRDNGDLTPGPRLNLTTVTSEHWTVTLTQPADAAVTVRVRQEEVTPR</sequence>
<comment type="caution">
    <text evidence="2">The sequence shown here is derived from an EMBL/GenBank/DDBJ whole genome shotgun (WGS) entry which is preliminary data.</text>
</comment>